<sequence length="200" mass="22914">MMLFLHWVCKTSLAKKRKKGKRKSVNQYWRDFKMLYHRANGTFVDTNDSNEAVLSIVINGTLEDNFGLDITAKAKPATGPDDLLLLFVQHWARDKPVFPTEDDRHDIVTIMLFQSYTGGRPAEFAETYKYVRSRESTSRDWNNKSDIEDADDSEHDKLDNDRDCREPDSNYGTHRADIAMADDTSECRIIKISGSGESVP</sequence>
<dbReference type="PANTHER" id="PTHR37535:SF4">
    <property type="entry name" value="FLUG DOMAIN-CONTAINING PROTEIN"/>
    <property type="match status" value="1"/>
</dbReference>
<name>M7UV21_BOTF1</name>
<dbReference type="Proteomes" id="UP000012045">
    <property type="component" value="Unassembled WGS sequence"/>
</dbReference>
<feature type="region of interest" description="Disordered" evidence="1">
    <location>
        <begin position="139"/>
        <end position="174"/>
    </location>
</feature>
<protein>
    <submittedName>
        <fullName evidence="2">Uncharacterized protein</fullName>
    </submittedName>
</protein>
<evidence type="ECO:0000313" key="2">
    <source>
        <dbReference type="EMBL" id="EMR87692.1"/>
    </source>
</evidence>
<gene>
    <name evidence="2" type="ORF">BcDW1_3668</name>
</gene>
<reference evidence="3" key="1">
    <citation type="journal article" date="2013" name="Genome Announc.">
        <title>Draft genome sequence of Botrytis cinerea BcDW1, inoculum for noble rot of grape berries.</title>
        <authorList>
            <person name="Blanco-Ulate B."/>
            <person name="Allen G."/>
            <person name="Powell A.L."/>
            <person name="Cantu D."/>
        </authorList>
    </citation>
    <scope>NUCLEOTIDE SEQUENCE [LARGE SCALE GENOMIC DNA]</scope>
    <source>
        <strain evidence="3">BcDW1</strain>
    </source>
</reference>
<organism evidence="2 3">
    <name type="scientific">Botryotinia fuckeliana (strain BcDW1)</name>
    <name type="common">Noble rot fungus</name>
    <name type="synonym">Botrytis cinerea</name>
    <dbReference type="NCBI Taxonomy" id="1290391"/>
    <lineage>
        <taxon>Eukaryota</taxon>
        <taxon>Fungi</taxon>
        <taxon>Dikarya</taxon>
        <taxon>Ascomycota</taxon>
        <taxon>Pezizomycotina</taxon>
        <taxon>Leotiomycetes</taxon>
        <taxon>Helotiales</taxon>
        <taxon>Sclerotiniaceae</taxon>
        <taxon>Botrytis</taxon>
    </lineage>
</organism>
<evidence type="ECO:0000256" key="1">
    <source>
        <dbReference type="SAM" id="MobiDB-lite"/>
    </source>
</evidence>
<accession>M7UV21</accession>
<feature type="compositionally biased region" description="Basic and acidic residues" evidence="1">
    <location>
        <begin position="154"/>
        <end position="168"/>
    </location>
</feature>
<dbReference type="OrthoDB" id="3540062at2759"/>
<dbReference type="STRING" id="1290391.M7UV21"/>
<dbReference type="AlphaFoldDB" id="M7UV21"/>
<dbReference type="EMBL" id="KB707816">
    <property type="protein sequence ID" value="EMR87692.1"/>
    <property type="molecule type" value="Genomic_DNA"/>
</dbReference>
<proteinExistence type="predicted"/>
<dbReference type="PANTHER" id="PTHR37535">
    <property type="entry name" value="FLUG DOMAIN PROTEIN"/>
    <property type="match status" value="1"/>
</dbReference>
<evidence type="ECO:0000313" key="3">
    <source>
        <dbReference type="Proteomes" id="UP000012045"/>
    </source>
</evidence>
<dbReference type="HOGENOM" id="CLU_1366048_0_0_1"/>